<dbReference type="AlphaFoldDB" id="A0A3N1G9Y9"/>
<dbReference type="PANTHER" id="PTHR40761:SF1">
    <property type="entry name" value="CONSERVED INTEGRAL MEMBRANE ALANINE VALINE AND LEUCINE RICH PROTEIN-RELATED"/>
    <property type="match status" value="1"/>
</dbReference>
<feature type="transmembrane region" description="Helical" evidence="1">
    <location>
        <begin position="150"/>
        <end position="171"/>
    </location>
</feature>
<gene>
    <name evidence="2" type="ORF">EDC03_2983</name>
</gene>
<dbReference type="RefSeq" id="WP_123381049.1">
    <property type="nucleotide sequence ID" value="NZ_RJKN01000008.1"/>
</dbReference>
<keyword evidence="1" id="KW-0812">Transmembrane</keyword>
<evidence type="ECO:0000313" key="2">
    <source>
        <dbReference type="EMBL" id="ROP27055.1"/>
    </source>
</evidence>
<proteinExistence type="predicted"/>
<reference evidence="2 3" key="1">
    <citation type="journal article" date="2015" name="Stand. Genomic Sci.">
        <title>Genomic Encyclopedia of Bacterial and Archaeal Type Strains, Phase III: the genomes of soil and plant-associated and newly described type strains.</title>
        <authorList>
            <person name="Whitman W.B."/>
            <person name="Woyke T."/>
            <person name="Klenk H.P."/>
            <person name="Zhou Y."/>
            <person name="Lilburn T.G."/>
            <person name="Beck B.J."/>
            <person name="De Vos P."/>
            <person name="Vandamme P."/>
            <person name="Eisen J.A."/>
            <person name="Garrity G."/>
            <person name="Hugenholtz P."/>
            <person name="Kyrpides N.C."/>
        </authorList>
    </citation>
    <scope>NUCLEOTIDE SEQUENCE [LARGE SCALE GENOMIC DNA]</scope>
    <source>
        <strain evidence="2 3">CECT 7306</strain>
    </source>
</reference>
<dbReference type="InParanoid" id="A0A3N1G9Y9"/>
<accession>A0A3N1G9Y9</accession>
<keyword evidence="1" id="KW-1133">Transmembrane helix</keyword>
<feature type="transmembrane region" description="Helical" evidence="1">
    <location>
        <begin position="212"/>
        <end position="234"/>
    </location>
</feature>
<organism evidence="2 3">
    <name type="scientific">Pseudokineococcus lusitanus</name>
    <dbReference type="NCBI Taxonomy" id="763993"/>
    <lineage>
        <taxon>Bacteria</taxon>
        <taxon>Bacillati</taxon>
        <taxon>Actinomycetota</taxon>
        <taxon>Actinomycetes</taxon>
        <taxon>Kineosporiales</taxon>
        <taxon>Kineosporiaceae</taxon>
        <taxon>Pseudokineococcus</taxon>
    </lineage>
</organism>
<feature type="transmembrane region" description="Helical" evidence="1">
    <location>
        <begin position="50"/>
        <end position="83"/>
    </location>
</feature>
<feature type="transmembrane region" description="Helical" evidence="1">
    <location>
        <begin position="95"/>
        <end position="113"/>
    </location>
</feature>
<dbReference type="EMBL" id="RJKN01000008">
    <property type="protein sequence ID" value="ROP27055.1"/>
    <property type="molecule type" value="Genomic_DNA"/>
</dbReference>
<sequence>MTVLAFAVAVAAMLANTAATLLEARGSRRARPGQPVWRQPSYVVGLLLDGLGWVLAVVALRTLPVFAVQSVLTSSVALTTVLHRGGVRRLGRGEAAGVVGVVLGLVLVAGSAATDRPDSLPAAATPVLVGAAVLLAVVARPVARCGRPLVVAAVAGIAYGGAALCVRALHITDDLVADLRLLEHPLTWSLVVLGVVGVVLVAAALRDGSPGTVTAVLSVTEVLVPGGAGLLLLGDAVRPGWEPALAVGVLLLVGSVLLLARQGEQVRRPSARREAV</sequence>
<name>A0A3N1G9Y9_9ACTN</name>
<dbReference type="Proteomes" id="UP000276232">
    <property type="component" value="Unassembled WGS sequence"/>
</dbReference>
<keyword evidence="3" id="KW-1185">Reference proteome</keyword>
<protein>
    <recommendedName>
        <fullName evidence="4">Magnesium transporter NIPA</fullName>
    </recommendedName>
</protein>
<dbReference type="PANTHER" id="PTHR40761">
    <property type="entry name" value="CONSERVED INTEGRAL MEMBRANE ALANINE VALINE AND LEUCINE RICH PROTEIN-RELATED"/>
    <property type="match status" value="1"/>
</dbReference>
<comment type="caution">
    <text evidence="2">The sequence shown here is derived from an EMBL/GenBank/DDBJ whole genome shotgun (WGS) entry which is preliminary data.</text>
</comment>
<feature type="transmembrane region" description="Helical" evidence="1">
    <location>
        <begin position="240"/>
        <end position="260"/>
    </location>
</feature>
<evidence type="ECO:0000256" key="1">
    <source>
        <dbReference type="SAM" id="Phobius"/>
    </source>
</evidence>
<evidence type="ECO:0000313" key="3">
    <source>
        <dbReference type="Proteomes" id="UP000276232"/>
    </source>
</evidence>
<evidence type="ECO:0008006" key="4">
    <source>
        <dbReference type="Google" id="ProtNLM"/>
    </source>
</evidence>
<keyword evidence="1" id="KW-0472">Membrane</keyword>
<feature type="transmembrane region" description="Helical" evidence="1">
    <location>
        <begin position="186"/>
        <end position="205"/>
    </location>
</feature>
<feature type="transmembrane region" description="Helical" evidence="1">
    <location>
        <begin position="119"/>
        <end position="138"/>
    </location>
</feature>